<comment type="caution">
    <text evidence="2">The sequence shown here is derived from an EMBL/GenBank/DDBJ whole genome shotgun (WGS) entry which is preliminary data.</text>
</comment>
<dbReference type="InterPro" id="IPR042230">
    <property type="entry name" value="CusF_sf"/>
</dbReference>
<dbReference type="InterPro" id="IPR021647">
    <property type="entry name" value="CusF_Ec"/>
</dbReference>
<dbReference type="Pfam" id="PF11604">
    <property type="entry name" value="CusF_Ec"/>
    <property type="match status" value="1"/>
</dbReference>
<evidence type="ECO:0000313" key="2">
    <source>
        <dbReference type="EMBL" id="NEX63335.1"/>
    </source>
</evidence>
<feature type="signal peptide" evidence="1">
    <location>
        <begin position="1"/>
        <end position="23"/>
    </location>
</feature>
<name>A0A6B3SVC0_9BURK</name>
<proteinExistence type="predicted"/>
<keyword evidence="1" id="KW-0732">Signal</keyword>
<feature type="chain" id="PRO_5025560032" evidence="1">
    <location>
        <begin position="24"/>
        <end position="123"/>
    </location>
</feature>
<reference evidence="2 3" key="1">
    <citation type="submission" date="2020-02" db="EMBL/GenBank/DDBJ databases">
        <authorList>
            <person name="Kim M.K."/>
        </authorList>
    </citation>
    <scope>NUCLEOTIDE SEQUENCE [LARGE SCALE GENOMIC DNA]</scope>
    <source>
        <strain evidence="2 3">17J57-3</strain>
    </source>
</reference>
<dbReference type="RefSeq" id="WP_163967147.1">
    <property type="nucleotide sequence ID" value="NZ_JAAIVB010000069.1"/>
</dbReference>
<dbReference type="Proteomes" id="UP000482155">
    <property type="component" value="Unassembled WGS sequence"/>
</dbReference>
<dbReference type="AlphaFoldDB" id="A0A6B3SVC0"/>
<protein>
    <submittedName>
        <fullName evidence="2">Copper-binding protein</fullName>
    </submittedName>
</protein>
<dbReference type="EMBL" id="JAAIVB010000069">
    <property type="protein sequence ID" value="NEX63335.1"/>
    <property type="molecule type" value="Genomic_DNA"/>
</dbReference>
<keyword evidence="3" id="KW-1185">Reference proteome</keyword>
<gene>
    <name evidence="2" type="ORF">G3574_19820</name>
</gene>
<evidence type="ECO:0000313" key="3">
    <source>
        <dbReference type="Proteomes" id="UP000482155"/>
    </source>
</evidence>
<accession>A0A6B3SVC0</accession>
<organism evidence="2 3">
    <name type="scientific">Noviherbaspirillum galbum</name>
    <dbReference type="NCBI Taxonomy" id="2709383"/>
    <lineage>
        <taxon>Bacteria</taxon>
        <taxon>Pseudomonadati</taxon>
        <taxon>Pseudomonadota</taxon>
        <taxon>Betaproteobacteria</taxon>
        <taxon>Burkholderiales</taxon>
        <taxon>Oxalobacteraceae</taxon>
        <taxon>Noviherbaspirillum</taxon>
    </lineage>
</organism>
<dbReference type="Gene3D" id="2.40.50.320">
    <property type="entry name" value="Copper binding periplasmic protein CusF"/>
    <property type="match status" value="1"/>
</dbReference>
<sequence length="123" mass="12955">MNTFIRKSMLAAILCATSAVVVAQQADMHKGMGMGDMKMGDAKQGATSLASGEVKGIDKSGKTITLKHGQIKSESVQMGPMTMTFPVQSPALLKGVKSGDKVKFNVENVNGVAMVTVLEPQKK</sequence>
<evidence type="ECO:0000256" key="1">
    <source>
        <dbReference type="SAM" id="SignalP"/>
    </source>
</evidence>